<protein>
    <recommendedName>
        <fullName evidence="3">Gamma-glutamyltranspeptidase</fullName>
    </recommendedName>
</protein>
<proteinExistence type="predicted"/>
<evidence type="ECO:0008006" key="3">
    <source>
        <dbReference type="Google" id="ProtNLM"/>
    </source>
</evidence>
<reference evidence="1 2" key="1">
    <citation type="journal article" date="2024" name="Nat. Commun.">
        <title>Phylogenomics reveals the evolutionary origins of lichenization in chlorophyte algae.</title>
        <authorList>
            <person name="Puginier C."/>
            <person name="Libourel C."/>
            <person name="Otte J."/>
            <person name="Skaloud P."/>
            <person name="Haon M."/>
            <person name="Grisel S."/>
            <person name="Petersen M."/>
            <person name="Berrin J.G."/>
            <person name="Delaux P.M."/>
            <person name="Dal Grande F."/>
            <person name="Keller J."/>
        </authorList>
    </citation>
    <scope>NUCLEOTIDE SEQUENCE [LARGE SCALE GENOMIC DNA]</scope>
    <source>
        <strain evidence="1 2">SAG 216-7</strain>
    </source>
</reference>
<dbReference type="InterPro" id="IPR043137">
    <property type="entry name" value="GGT_ssub_C"/>
</dbReference>
<dbReference type="Gene3D" id="1.10.246.130">
    <property type="match status" value="1"/>
</dbReference>
<evidence type="ECO:0000313" key="1">
    <source>
        <dbReference type="EMBL" id="KAK9917070.1"/>
    </source>
</evidence>
<accession>A0ABR2YZD8</accession>
<dbReference type="PANTHER" id="PTHR43881">
    <property type="entry name" value="GAMMA-GLUTAMYLTRANSPEPTIDASE (AFU_ORTHOLOGUE AFUA_4G13580)"/>
    <property type="match status" value="1"/>
</dbReference>
<dbReference type="Pfam" id="PF01019">
    <property type="entry name" value="G_glu_transpept"/>
    <property type="match status" value="1"/>
</dbReference>
<dbReference type="PRINTS" id="PR01210">
    <property type="entry name" value="GGTRANSPTASE"/>
</dbReference>
<dbReference type="Gene3D" id="3.60.20.40">
    <property type="match status" value="1"/>
</dbReference>
<name>A0ABR2YZD8_9CHLO</name>
<dbReference type="Proteomes" id="UP001491310">
    <property type="component" value="Unassembled WGS sequence"/>
</dbReference>
<dbReference type="PANTHER" id="PTHR43881:SF1">
    <property type="entry name" value="GAMMA-GLUTAMYLTRANSPEPTIDASE (AFU_ORTHOLOGUE AFUA_4G13580)"/>
    <property type="match status" value="1"/>
</dbReference>
<dbReference type="EMBL" id="JALJOT010000002">
    <property type="protein sequence ID" value="KAK9917070.1"/>
    <property type="molecule type" value="Genomic_DNA"/>
</dbReference>
<organism evidence="1 2">
    <name type="scientific">Coccomyxa subellipsoidea</name>
    <dbReference type="NCBI Taxonomy" id="248742"/>
    <lineage>
        <taxon>Eukaryota</taxon>
        <taxon>Viridiplantae</taxon>
        <taxon>Chlorophyta</taxon>
        <taxon>core chlorophytes</taxon>
        <taxon>Trebouxiophyceae</taxon>
        <taxon>Trebouxiophyceae incertae sedis</taxon>
        <taxon>Coccomyxaceae</taxon>
        <taxon>Coccomyxa</taxon>
    </lineage>
</organism>
<comment type="caution">
    <text evidence="1">The sequence shown here is derived from an EMBL/GenBank/DDBJ whole genome shotgun (WGS) entry which is preliminary data.</text>
</comment>
<dbReference type="InterPro" id="IPR029055">
    <property type="entry name" value="Ntn_hydrolases_N"/>
</dbReference>
<dbReference type="SUPFAM" id="SSF56235">
    <property type="entry name" value="N-terminal nucleophile aminohydrolases (Ntn hydrolases)"/>
    <property type="match status" value="1"/>
</dbReference>
<dbReference type="InterPro" id="IPR043138">
    <property type="entry name" value="GGT_lsub"/>
</dbReference>
<sequence length="596" mass="63765">MKKTIATKRALQLSLTSGKRYLSAMAKSIPDRFHIMDFHSRRSPVLGTRGMVASSQPLASEAGMRILQQGGNAADAAVAMAAALNVTEPCSTGIGGDAFGLFYSAATREVTALLGNGRSPAGLTMEAVRTQGHTGLELAPDSALCVTVPGAAALWEDTVKNFGTLDLKQVLQPAIELAEQGFPVSPVTAYHWDISLPQLRGPGKAAFLTPDGRAPAAGEIQRNPDLGRTFRSLAEHGALEGFYKGRIAEAIVDVLRKEQGVMTAEDMAHHRTVVTRPIHTSYRGYTIYEVPPPTQGIAALMALNSLELEEGLDSTSWGSAEHMHAAIESMRLGFVDALQYNADPEVVPVPTDDLLSKEYAKRRRAEVFQTNKAATVRPGNPIPEAGAAAAPSEARRAGDTVYFCVVDGQGNGCSFINSNYLGFGSGIVPEGCGFTLQNRGHGFILDPKHPNCLGPRKWPYHTIIPGLATDPEGNLFCTFGVMGAFQQPQGHLQVISNMLDFGMEPQTALDAPRFSLYGVDSAEGPSTVLESIVLLEEGYSEEAVEGLQKRGHVIHSNVKGHDRAVFGRGQIIKRDSKTGVLWGGSEPRADGQVLGW</sequence>
<keyword evidence="2" id="KW-1185">Reference proteome</keyword>
<evidence type="ECO:0000313" key="2">
    <source>
        <dbReference type="Proteomes" id="UP001491310"/>
    </source>
</evidence>
<dbReference type="InterPro" id="IPR052896">
    <property type="entry name" value="GGT-like_enzyme"/>
</dbReference>
<gene>
    <name evidence="1" type="ORF">WJX75_000557</name>
</gene>